<evidence type="ECO:0000313" key="3">
    <source>
        <dbReference type="Proteomes" id="UP000314294"/>
    </source>
</evidence>
<organism evidence="2 3">
    <name type="scientific">Liparis tanakae</name>
    <name type="common">Tanaka's snailfish</name>
    <dbReference type="NCBI Taxonomy" id="230148"/>
    <lineage>
        <taxon>Eukaryota</taxon>
        <taxon>Metazoa</taxon>
        <taxon>Chordata</taxon>
        <taxon>Craniata</taxon>
        <taxon>Vertebrata</taxon>
        <taxon>Euteleostomi</taxon>
        <taxon>Actinopterygii</taxon>
        <taxon>Neopterygii</taxon>
        <taxon>Teleostei</taxon>
        <taxon>Neoteleostei</taxon>
        <taxon>Acanthomorphata</taxon>
        <taxon>Eupercaria</taxon>
        <taxon>Perciformes</taxon>
        <taxon>Cottioidei</taxon>
        <taxon>Cottales</taxon>
        <taxon>Liparidae</taxon>
        <taxon>Liparis</taxon>
    </lineage>
</organism>
<sequence length="104" mass="11513">MAWQEKKTESSRSAGFSCGGEMSKDKQYTLVMEKAPREAFSDSSCIERNEGVTLSVDNTSSVFSLGLVRMEYRGLRSGSMTVSPLSQRMMIGHSPLAVQFSSFR</sequence>
<feature type="compositionally biased region" description="Basic and acidic residues" evidence="1">
    <location>
        <begin position="1"/>
        <end position="10"/>
    </location>
</feature>
<evidence type="ECO:0000256" key="1">
    <source>
        <dbReference type="SAM" id="MobiDB-lite"/>
    </source>
</evidence>
<dbReference type="Proteomes" id="UP000314294">
    <property type="component" value="Unassembled WGS sequence"/>
</dbReference>
<evidence type="ECO:0000313" key="2">
    <source>
        <dbReference type="EMBL" id="TNN32508.1"/>
    </source>
</evidence>
<name>A0A4Z2EUL7_9TELE</name>
<dbReference type="AlphaFoldDB" id="A0A4Z2EUL7"/>
<keyword evidence="3" id="KW-1185">Reference proteome</keyword>
<comment type="caution">
    <text evidence="2">The sequence shown here is derived from an EMBL/GenBank/DDBJ whole genome shotgun (WGS) entry which is preliminary data.</text>
</comment>
<accession>A0A4Z2EUL7</accession>
<protein>
    <submittedName>
        <fullName evidence="2">Uncharacterized protein</fullName>
    </submittedName>
</protein>
<gene>
    <name evidence="2" type="ORF">EYF80_057331</name>
</gene>
<proteinExistence type="predicted"/>
<reference evidence="2 3" key="1">
    <citation type="submission" date="2019-03" db="EMBL/GenBank/DDBJ databases">
        <title>First draft genome of Liparis tanakae, snailfish: a comprehensive survey of snailfish specific genes.</title>
        <authorList>
            <person name="Kim W."/>
            <person name="Song I."/>
            <person name="Jeong J.-H."/>
            <person name="Kim D."/>
            <person name="Kim S."/>
            <person name="Ryu S."/>
            <person name="Song J.Y."/>
            <person name="Lee S.K."/>
        </authorList>
    </citation>
    <scope>NUCLEOTIDE SEQUENCE [LARGE SCALE GENOMIC DNA]</scope>
    <source>
        <tissue evidence="2">Muscle</tissue>
    </source>
</reference>
<feature type="region of interest" description="Disordered" evidence="1">
    <location>
        <begin position="1"/>
        <end position="22"/>
    </location>
</feature>
<dbReference type="EMBL" id="SRLO01002654">
    <property type="protein sequence ID" value="TNN32508.1"/>
    <property type="molecule type" value="Genomic_DNA"/>
</dbReference>